<organism evidence="1 2">
    <name type="scientific">Vibrio qingdaonensis</name>
    <dbReference type="NCBI Taxonomy" id="2829491"/>
    <lineage>
        <taxon>Bacteria</taxon>
        <taxon>Pseudomonadati</taxon>
        <taxon>Pseudomonadota</taxon>
        <taxon>Gammaproteobacteria</taxon>
        <taxon>Vibrionales</taxon>
        <taxon>Vibrionaceae</taxon>
        <taxon>Vibrio</taxon>
    </lineage>
</organism>
<accession>A0A9X3CLE4</accession>
<reference evidence="1" key="1">
    <citation type="submission" date="2022-02" db="EMBL/GenBank/DDBJ databases">
        <title>Vibrio sp. nov, a new bacterium isolated from seawater.</title>
        <authorList>
            <person name="Yuan Y."/>
        </authorList>
    </citation>
    <scope>NUCLEOTIDE SEQUENCE</scope>
    <source>
        <strain evidence="1">ZSDZ65</strain>
    </source>
</reference>
<dbReference type="Proteomes" id="UP001155587">
    <property type="component" value="Unassembled WGS sequence"/>
</dbReference>
<dbReference type="EMBL" id="JAKRRY010000005">
    <property type="protein sequence ID" value="MCW8345588.1"/>
    <property type="molecule type" value="Genomic_DNA"/>
</dbReference>
<keyword evidence="2" id="KW-1185">Reference proteome</keyword>
<dbReference type="RefSeq" id="WP_265673998.1">
    <property type="nucleotide sequence ID" value="NZ_JAKRRY010000005.1"/>
</dbReference>
<name>A0A9X3CLE4_9VIBR</name>
<gene>
    <name evidence="1" type="ORF">MD535_06140</name>
</gene>
<proteinExistence type="predicted"/>
<sequence>MLLDVVVHSLNQFEGDCLTLCAHHYPAVHNKGMTEHHLALAFVKRLVANQTGASQHCEYAPIELNKRSEAPQHYRVSSSQGTVWVITHHFVNASPSSRERLLEKIQEWQSEYRFAIQPHDLLVLIADHWMNRNIFSREIIHWWTHQLPEDRDLYAQQGVKLAESPSYLRQRLLARNQLTPRYILYSHPIKRAKYGDSLKKYVQLYAIVQS</sequence>
<dbReference type="AlphaFoldDB" id="A0A9X3CLE4"/>
<evidence type="ECO:0000313" key="2">
    <source>
        <dbReference type="Proteomes" id="UP001155587"/>
    </source>
</evidence>
<comment type="caution">
    <text evidence="1">The sequence shown here is derived from an EMBL/GenBank/DDBJ whole genome shotgun (WGS) entry which is preliminary data.</text>
</comment>
<evidence type="ECO:0000313" key="1">
    <source>
        <dbReference type="EMBL" id="MCW8345588.1"/>
    </source>
</evidence>
<protein>
    <submittedName>
        <fullName evidence="1">Uncharacterized protein</fullName>
    </submittedName>
</protein>